<keyword evidence="3 6" id="KW-0812">Transmembrane</keyword>
<comment type="caution">
    <text evidence="7">The sequence shown here is derived from an EMBL/GenBank/DDBJ whole genome shotgun (WGS) entry which is preliminary data.</text>
</comment>
<protein>
    <recommendedName>
        <fullName evidence="9">Tryptophan-rich sensory protein</fullName>
    </recommendedName>
</protein>
<feature type="transmembrane region" description="Helical" evidence="6">
    <location>
        <begin position="113"/>
        <end position="133"/>
    </location>
</feature>
<accession>A0AAW1P7J8</accession>
<evidence type="ECO:0000256" key="3">
    <source>
        <dbReference type="ARBA" id="ARBA00022692"/>
    </source>
</evidence>
<dbReference type="EMBL" id="JALJOQ010000041">
    <property type="protein sequence ID" value="KAK9805803.1"/>
    <property type="molecule type" value="Genomic_DNA"/>
</dbReference>
<evidence type="ECO:0000256" key="2">
    <source>
        <dbReference type="ARBA" id="ARBA00007524"/>
    </source>
</evidence>
<evidence type="ECO:0000256" key="5">
    <source>
        <dbReference type="ARBA" id="ARBA00023136"/>
    </source>
</evidence>
<keyword evidence="5 6" id="KW-0472">Membrane</keyword>
<proteinExistence type="inferred from homology"/>
<dbReference type="InterPro" id="IPR004307">
    <property type="entry name" value="TspO_MBR"/>
</dbReference>
<reference evidence="7 8" key="1">
    <citation type="journal article" date="2024" name="Nat. Commun.">
        <title>Phylogenomics reveals the evolutionary origins of lichenization in chlorophyte algae.</title>
        <authorList>
            <person name="Puginier C."/>
            <person name="Libourel C."/>
            <person name="Otte J."/>
            <person name="Skaloud P."/>
            <person name="Haon M."/>
            <person name="Grisel S."/>
            <person name="Petersen M."/>
            <person name="Berrin J.G."/>
            <person name="Delaux P.M."/>
            <person name="Dal Grande F."/>
            <person name="Keller J."/>
        </authorList>
    </citation>
    <scope>NUCLEOTIDE SEQUENCE [LARGE SCALE GENOMIC DNA]</scope>
    <source>
        <strain evidence="7 8">SAG 2036</strain>
    </source>
</reference>
<organism evidence="7 8">
    <name type="scientific">Symbiochloris irregularis</name>
    <dbReference type="NCBI Taxonomy" id="706552"/>
    <lineage>
        <taxon>Eukaryota</taxon>
        <taxon>Viridiplantae</taxon>
        <taxon>Chlorophyta</taxon>
        <taxon>core chlorophytes</taxon>
        <taxon>Trebouxiophyceae</taxon>
        <taxon>Trebouxiales</taxon>
        <taxon>Trebouxiaceae</taxon>
        <taxon>Symbiochloris</taxon>
    </lineage>
</organism>
<comment type="similarity">
    <text evidence="2">Belongs to the TspO/BZRP family.</text>
</comment>
<feature type="transmembrane region" description="Helical" evidence="6">
    <location>
        <begin position="52"/>
        <end position="73"/>
    </location>
</feature>
<keyword evidence="8" id="KW-1185">Reference proteome</keyword>
<dbReference type="Proteomes" id="UP001465755">
    <property type="component" value="Unassembled WGS sequence"/>
</dbReference>
<sequence>MTLIEAPPRPDWSLAVSFLVVFGAQYLVPSYADSYKIWYKQIKKPSWTPPPWVFPVVWIPLKILQSVAAWLVWRRSPSVVQAAVPLGWFIAHLILGNMWNVSFFGRHQLKGSLYWMAGFWLSIAGSIALFWPVDPLSALLFAPTEVWVTIAAKLNYDIMALNCTQARKPA</sequence>
<feature type="transmembrane region" description="Helical" evidence="6">
    <location>
        <begin position="79"/>
        <end position="101"/>
    </location>
</feature>
<evidence type="ECO:0000256" key="6">
    <source>
        <dbReference type="SAM" id="Phobius"/>
    </source>
</evidence>
<dbReference type="GO" id="GO:0016020">
    <property type="term" value="C:membrane"/>
    <property type="evidence" value="ECO:0007669"/>
    <property type="project" value="UniProtKB-SubCell"/>
</dbReference>
<dbReference type="AlphaFoldDB" id="A0AAW1P7J8"/>
<evidence type="ECO:0000313" key="8">
    <source>
        <dbReference type="Proteomes" id="UP001465755"/>
    </source>
</evidence>
<dbReference type="FunFam" id="1.20.1260.100:FF:000001">
    <property type="entry name" value="translocator protein 2"/>
    <property type="match status" value="1"/>
</dbReference>
<dbReference type="PIRSF" id="PIRSF005859">
    <property type="entry name" value="PBR"/>
    <property type="match status" value="1"/>
</dbReference>
<comment type="subcellular location">
    <subcellularLocation>
        <location evidence="1">Membrane</location>
        <topology evidence="1">Multi-pass membrane protein</topology>
    </subcellularLocation>
</comment>
<dbReference type="PANTHER" id="PTHR10057">
    <property type="entry name" value="PERIPHERAL-TYPE BENZODIAZEPINE RECEPTOR"/>
    <property type="match status" value="1"/>
</dbReference>
<dbReference type="CDD" id="cd15904">
    <property type="entry name" value="TSPO_MBR"/>
    <property type="match status" value="1"/>
</dbReference>
<feature type="transmembrane region" description="Helical" evidence="6">
    <location>
        <begin position="12"/>
        <end position="32"/>
    </location>
</feature>
<name>A0AAW1P7J8_9CHLO</name>
<dbReference type="GO" id="GO:0033013">
    <property type="term" value="P:tetrapyrrole metabolic process"/>
    <property type="evidence" value="ECO:0007669"/>
    <property type="project" value="UniProtKB-ARBA"/>
</dbReference>
<dbReference type="Pfam" id="PF03073">
    <property type="entry name" value="TspO_MBR"/>
    <property type="match status" value="1"/>
</dbReference>
<dbReference type="Gene3D" id="1.20.1260.100">
    <property type="entry name" value="TspO/MBR protein"/>
    <property type="match status" value="1"/>
</dbReference>
<evidence type="ECO:0008006" key="9">
    <source>
        <dbReference type="Google" id="ProtNLM"/>
    </source>
</evidence>
<gene>
    <name evidence="7" type="ORF">WJX73_001710</name>
</gene>
<keyword evidence="4 6" id="KW-1133">Transmembrane helix</keyword>
<evidence type="ECO:0000313" key="7">
    <source>
        <dbReference type="EMBL" id="KAK9805803.1"/>
    </source>
</evidence>
<dbReference type="PANTHER" id="PTHR10057:SF0">
    <property type="entry name" value="TRANSLOCATOR PROTEIN"/>
    <property type="match status" value="1"/>
</dbReference>
<dbReference type="InterPro" id="IPR038330">
    <property type="entry name" value="TspO/MBR-related_sf"/>
</dbReference>
<evidence type="ECO:0000256" key="4">
    <source>
        <dbReference type="ARBA" id="ARBA00022989"/>
    </source>
</evidence>
<evidence type="ECO:0000256" key="1">
    <source>
        <dbReference type="ARBA" id="ARBA00004141"/>
    </source>
</evidence>